<dbReference type="Pfam" id="PF01979">
    <property type="entry name" value="Amidohydro_1"/>
    <property type="match status" value="1"/>
</dbReference>
<dbReference type="PANTHER" id="PTHR43794">
    <property type="entry name" value="AMINOHYDROLASE SSNA-RELATED"/>
    <property type="match status" value="1"/>
</dbReference>
<comment type="caution">
    <text evidence="5">Lacks conserved residue(s) required for the propagation of feature annotation.</text>
</comment>
<sequence>MQHVDILIYAGWIIPVEPENTVYEQYALAIQEGKIIALLPSSEAVRQFSARITHRLSSHLLIPGLVNAHTHAAMSLLRGFADDLPLQQWLSERIWPIEQQHVGPEFVADGTRLAMAEMLRGGITCFNDMYFFPEVAGEVIAGAGMRATIGLILVDFPSSWANHADEYLQKGQEVHDTFNNHPLIKTALAPHAPYTVSDIPLQTAQRFAENLDVPLHIHLHETVAEIDEAVEKQGERPLARLEKLGLLSARLIGVHMTHLHNDEITLLAQHGAHVVHCPESNLKLASGFCPIHKLLRAGVNVALGTDSAASNDDLDMLGEMRTAALLAKAISKDASIVPAAEALRMATLNGAKALGIGHLTGSLVPGKSADITAIDMSDIETQPIYNPLTQLVYSVGRDKVTDVWVAGKHLLKSRTLTSLDIHDIKAKTYLWRDKILASLPH</sequence>
<reference evidence="7 8" key="1">
    <citation type="journal article" date="2014" name="ISME J.">
        <title>Ecophysiology of Thioploca ingrica as revealed by the complete genome sequence supplemented with proteomic evidence.</title>
        <authorList>
            <person name="Kojima H."/>
            <person name="Ogura Y."/>
            <person name="Yamamoto N."/>
            <person name="Togashi T."/>
            <person name="Mori H."/>
            <person name="Watanabe T."/>
            <person name="Nemoto F."/>
            <person name="Kurokawa K."/>
            <person name="Hayashi T."/>
            <person name="Fukui M."/>
        </authorList>
    </citation>
    <scope>NUCLEOTIDE SEQUENCE [LARGE SCALE GENOMIC DNA]</scope>
</reference>
<evidence type="ECO:0000256" key="3">
    <source>
        <dbReference type="ARBA" id="ARBA00022801"/>
    </source>
</evidence>
<evidence type="ECO:0000256" key="2">
    <source>
        <dbReference type="ARBA" id="ARBA00022723"/>
    </source>
</evidence>
<dbReference type="KEGG" id="tig:THII_3021"/>
<comment type="similarity">
    <text evidence="5">Belongs to the metallo-dependent hydrolases superfamily. MTA/SAH deaminase family.</text>
</comment>
<evidence type="ECO:0000256" key="1">
    <source>
        <dbReference type="ARBA" id="ARBA00006745"/>
    </source>
</evidence>
<dbReference type="Gene3D" id="2.30.40.10">
    <property type="entry name" value="Urease, subunit C, domain 1"/>
    <property type="match status" value="1"/>
</dbReference>
<dbReference type="OrthoDB" id="9807210at2"/>
<dbReference type="InterPro" id="IPR032466">
    <property type="entry name" value="Metal_Hydrolase"/>
</dbReference>
<comment type="catalytic activity">
    <reaction evidence="5">
        <text>S-adenosyl-L-homocysteine + H2O + H(+) = S-inosyl-L-homocysteine + NH4(+)</text>
        <dbReference type="Rhea" id="RHEA:20716"/>
        <dbReference type="ChEBI" id="CHEBI:15377"/>
        <dbReference type="ChEBI" id="CHEBI:15378"/>
        <dbReference type="ChEBI" id="CHEBI:28938"/>
        <dbReference type="ChEBI" id="CHEBI:57856"/>
        <dbReference type="ChEBI" id="CHEBI:57985"/>
        <dbReference type="EC" id="3.5.4.28"/>
    </reaction>
</comment>
<dbReference type="HOGENOM" id="CLU_012358_2_1_6"/>
<dbReference type="GO" id="GO:0046872">
    <property type="term" value="F:metal ion binding"/>
    <property type="evidence" value="ECO:0007669"/>
    <property type="project" value="UniProtKB-KW"/>
</dbReference>
<organism evidence="7 8">
    <name type="scientific">Thioploca ingrica</name>
    <dbReference type="NCBI Taxonomy" id="40754"/>
    <lineage>
        <taxon>Bacteria</taxon>
        <taxon>Pseudomonadati</taxon>
        <taxon>Pseudomonadota</taxon>
        <taxon>Gammaproteobacteria</taxon>
        <taxon>Thiotrichales</taxon>
        <taxon>Thiotrichaceae</taxon>
        <taxon>Thioploca</taxon>
    </lineage>
</organism>
<comment type="cofactor">
    <cofactor evidence="5">
        <name>Zn(2+)</name>
        <dbReference type="ChEBI" id="CHEBI:29105"/>
    </cofactor>
    <text evidence="5">Binds 1 zinc ion per subunit.</text>
</comment>
<keyword evidence="8" id="KW-1185">Reference proteome</keyword>
<accession>A0A090AGH1</accession>
<evidence type="ECO:0000256" key="4">
    <source>
        <dbReference type="ARBA" id="ARBA00022833"/>
    </source>
</evidence>
<dbReference type="EMBL" id="AP014633">
    <property type="protein sequence ID" value="BAP57318.1"/>
    <property type="molecule type" value="Genomic_DNA"/>
</dbReference>
<dbReference type="STRING" id="40754.THII_3021"/>
<dbReference type="Gene3D" id="3.20.20.140">
    <property type="entry name" value="Metal-dependent hydrolases"/>
    <property type="match status" value="1"/>
</dbReference>
<dbReference type="PANTHER" id="PTHR43794:SF11">
    <property type="entry name" value="AMIDOHYDROLASE-RELATED DOMAIN-CONTAINING PROTEIN"/>
    <property type="match status" value="1"/>
</dbReference>
<protein>
    <recommendedName>
        <fullName evidence="5">5-methylthioadenosine/S-adenosylhomocysteine deaminase</fullName>
        <shortName evidence="5">MTA/SAH deaminase</shortName>
        <ecNumber evidence="5">3.5.4.28</ecNumber>
        <ecNumber evidence="5">3.5.4.31</ecNumber>
    </recommendedName>
</protein>
<dbReference type="GO" id="GO:0050270">
    <property type="term" value="F:S-adenosylhomocysteine deaminase activity"/>
    <property type="evidence" value="ECO:0007669"/>
    <property type="project" value="UniProtKB-UniRule"/>
</dbReference>
<dbReference type="InterPro" id="IPR023512">
    <property type="entry name" value="Deaminase_MtaD/DadD"/>
</dbReference>
<dbReference type="SUPFAM" id="SSF51556">
    <property type="entry name" value="Metallo-dependent hydrolases"/>
    <property type="match status" value="1"/>
</dbReference>
<feature type="binding site" evidence="5">
    <location>
        <position position="71"/>
    </location>
    <ligand>
        <name>Zn(2+)</name>
        <dbReference type="ChEBI" id="CHEBI:29105"/>
    </ligand>
</feature>
<dbReference type="FunFam" id="3.20.20.140:FF:000014">
    <property type="entry name" value="5-methylthioadenosine/S-adenosylhomocysteine deaminase"/>
    <property type="match status" value="1"/>
</dbReference>
<keyword evidence="3 5" id="KW-0378">Hydrolase</keyword>
<keyword evidence="2 5" id="KW-0479">Metal-binding</keyword>
<dbReference type="EC" id="3.5.4.28" evidence="5"/>
<feature type="binding site" evidence="5">
    <location>
        <position position="306"/>
    </location>
    <ligand>
        <name>substrate</name>
    </ligand>
</feature>
<dbReference type="Proteomes" id="UP000031623">
    <property type="component" value="Chromosome"/>
</dbReference>
<evidence type="ECO:0000256" key="5">
    <source>
        <dbReference type="HAMAP-Rule" id="MF_01281"/>
    </source>
</evidence>
<feature type="binding site" evidence="5">
    <location>
        <position position="69"/>
    </location>
    <ligand>
        <name>Zn(2+)</name>
        <dbReference type="ChEBI" id="CHEBI:29105"/>
    </ligand>
</feature>
<evidence type="ECO:0000259" key="6">
    <source>
        <dbReference type="Pfam" id="PF01979"/>
    </source>
</evidence>
<dbReference type="GO" id="GO:0090614">
    <property type="term" value="F:5'-methylthioadenosine deaminase activity"/>
    <property type="evidence" value="ECO:0007669"/>
    <property type="project" value="UniProtKB-UniRule"/>
</dbReference>
<proteinExistence type="inferred from homology"/>
<dbReference type="InterPro" id="IPR006680">
    <property type="entry name" value="Amidohydro-rel"/>
</dbReference>
<feature type="binding site" evidence="5">
    <location>
        <position position="191"/>
    </location>
    <ligand>
        <name>substrate</name>
    </ligand>
</feature>
<comment type="catalytic activity">
    <reaction evidence="5">
        <text>S-methyl-5'-thioadenosine + H2O + H(+) = S-methyl-5'-thioinosine + NH4(+)</text>
        <dbReference type="Rhea" id="RHEA:25025"/>
        <dbReference type="ChEBI" id="CHEBI:15377"/>
        <dbReference type="ChEBI" id="CHEBI:15378"/>
        <dbReference type="ChEBI" id="CHEBI:17509"/>
        <dbReference type="ChEBI" id="CHEBI:28938"/>
        <dbReference type="ChEBI" id="CHEBI:48595"/>
        <dbReference type="EC" id="3.5.4.31"/>
    </reaction>
</comment>
<comment type="similarity">
    <text evidence="1">Belongs to the metallo-dependent hydrolases superfamily. ATZ/TRZ family.</text>
</comment>
<dbReference type="CDD" id="cd01298">
    <property type="entry name" value="ATZ_TRZ_like"/>
    <property type="match status" value="1"/>
</dbReference>
<dbReference type="NCBIfam" id="NF006549">
    <property type="entry name" value="PRK09045.1"/>
    <property type="match status" value="1"/>
</dbReference>
<evidence type="ECO:0000313" key="8">
    <source>
        <dbReference type="Proteomes" id="UP000031623"/>
    </source>
</evidence>
<feature type="binding site" evidence="5">
    <location>
        <position position="98"/>
    </location>
    <ligand>
        <name>substrate</name>
    </ligand>
</feature>
<keyword evidence="4 5" id="KW-0862">Zinc</keyword>
<dbReference type="InterPro" id="IPR050287">
    <property type="entry name" value="MTA/SAH_deaminase"/>
</dbReference>
<comment type="function">
    <text evidence="5">Catalyzes the deamination of 5-methylthioadenosine and S-adenosyl-L-homocysteine into 5-methylthioinosine and S-inosyl-L-homocysteine, respectively. Is also able to deaminate adenosine.</text>
</comment>
<name>A0A090AGH1_9GAMM</name>
<feature type="binding site" evidence="5">
    <location>
        <position position="218"/>
    </location>
    <ligand>
        <name>Zn(2+)</name>
        <dbReference type="ChEBI" id="CHEBI:29105"/>
    </ligand>
</feature>
<gene>
    <name evidence="5" type="primary">mtaD</name>
    <name evidence="7" type="ORF">THII_3021</name>
</gene>
<dbReference type="AlphaFoldDB" id="A0A090AGH1"/>
<dbReference type="SUPFAM" id="SSF51338">
    <property type="entry name" value="Composite domain of metallo-dependent hydrolases"/>
    <property type="match status" value="1"/>
</dbReference>
<dbReference type="InterPro" id="IPR011059">
    <property type="entry name" value="Metal-dep_hydrolase_composite"/>
</dbReference>
<dbReference type="HAMAP" id="MF_01281">
    <property type="entry name" value="MTA_SAH_deamin"/>
    <property type="match status" value="1"/>
</dbReference>
<feature type="binding site" evidence="5">
    <location>
        <position position="221"/>
    </location>
    <ligand>
        <name>substrate</name>
    </ligand>
</feature>
<dbReference type="EC" id="3.5.4.31" evidence="5"/>
<evidence type="ECO:0000313" key="7">
    <source>
        <dbReference type="EMBL" id="BAP57318.1"/>
    </source>
</evidence>
<feature type="binding site" evidence="5">
    <location>
        <position position="306"/>
    </location>
    <ligand>
        <name>Zn(2+)</name>
        <dbReference type="ChEBI" id="CHEBI:29105"/>
    </ligand>
</feature>
<feature type="domain" description="Amidohydrolase-related" evidence="6">
    <location>
        <begin position="61"/>
        <end position="408"/>
    </location>
</feature>